<dbReference type="GO" id="GO:0005634">
    <property type="term" value="C:nucleus"/>
    <property type="evidence" value="ECO:0007669"/>
    <property type="project" value="UniProtKB-SubCell"/>
</dbReference>
<reference evidence="15" key="1">
    <citation type="journal article" date="2013" name="Genetics">
        <title>The draft genome and transcriptome of Panagrellus redivivus are shaped by the harsh demands of a free-living lifestyle.</title>
        <authorList>
            <person name="Srinivasan J."/>
            <person name="Dillman A.R."/>
            <person name="Macchietto M.G."/>
            <person name="Heikkinen L."/>
            <person name="Lakso M."/>
            <person name="Fracchia K.M."/>
            <person name="Antoshechkin I."/>
            <person name="Mortazavi A."/>
            <person name="Wong G."/>
            <person name="Sternberg P.W."/>
        </authorList>
    </citation>
    <scope>NUCLEOTIDE SEQUENCE [LARGE SCALE GENOMIC DNA]</scope>
    <source>
        <strain evidence="15">MT8872</strain>
    </source>
</reference>
<keyword evidence="7" id="KW-0805">Transcription regulation</keyword>
<evidence type="ECO:0000256" key="1">
    <source>
        <dbReference type="ARBA" id="ARBA00004123"/>
    </source>
</evidence>
<feature type="region of interest" description="Disordered" evidence="13">
    <location>
        <begin position="604"/>
        <end position="649"/>
    </location>
</feature>
<feature type="DNA-binding region" description="Fork-head" evidence="12">
    <location>
        <begin position="525"/>
        <end position="618"/>
    </location>
</feature>
<dbReference type="GO" id="GO:0000981">
    <property type="term" value="F:DNA-binding transcription factor activity, RNA polymerase II-specific"/>
    <property type="evidence" value="ECO:0007669"/>
    <property type="project" value="TreeGrafter"/>
</dbReference>
<keyword evidence="8 12" id="KW-0238">DNA-binding</keyword>
<evidence type="ECO:0000256" key="4">
    <source>
        <dbReference type="ARBA" id="ARBA00022490"/>
    </source>
</evidence>
<keyword evidence="4" id="KW-0963">Cytoplasm</keyword>
<reference evidence="16" key="2">
    <citation type="submission" date="2020-10" db="UniProtKB">
        <authorList>
            <consortium name="WormBaseParasite"/>
        </authorList>
    </citation>
    <scope>IDENTIFICATION</scope>
</reference>
<feature type="region of interest" description="Disordered" evidence="13">
    <location>
        <begin position="495"/>
        <end position="527"/>
    </location>
</feature>
<dbReference type="Pfam" id="PF00250">
    <property type="entry name" value="Forkhead"/>
    <property type="match status" value="2"/>
</dbReference>
<feature type="compositionally biased region" description="Polar residues" evidence="13">
    <location>
        <begin position="168"/>
        <end position="223"/>
    </location>
</feature>
<feature type="region of interest" description="Disordered" evidence="13">
    <location>
        <begin position="856"/>
        <end position="878"/>
    </location>
</feature>
<protein>
    <recommendedName>
        <fullName evidence="11">Forkhead box protein O</fullName>
    </recommendedName>
</protein>
<dbReference type="InterPro" id="IPR036388">
    <property type="entry name" value="WH-like_DNA-bd_sf"/>
</dbReference>
<dbReference type="PANTHER" id="PTHR45767">
    <property type="entry name" value="FORKHEAD BOX PROTEIN O"/>
    <property type="match status" value="1"/>
</dbReference>
<dbReference type="InterPro" id="IPR036390">
    <property type="entry name" value="WH_DNA-bd_sf"/>
</dbReference>
<comment type="subcellular location">
    <subcellularLocation>
        <location evidence="2">Cytoplasm</location>
    </subcellularLocation>
    <subcellularLocation>
        <location evidence="1 12">Nucleus</location>
    </subcellularLocation>
</comment>
<sequence>MSTTTTESPDFASLPFSMGKSPSSLYMPPSTSAYGHHASIGASGNGACGFAANSEFTNLTPMMSGNGYPNSANGDSSNPSSASSSRTRLVNLGHDDSGLSGFSSTDGSVLMGYGSPQMDMKMEEDLEAMPRDRCNTWPMRRPTLDINGQTSPMIHDRIPEEDIYDSGENLSHSTMTNRSPNGGLSSPQSNSFSNEFGNTLSLSPGSPHQDGSGSPEANGSTKNKTTRRNAWGNLSYADLITQAILSSPEKRLTLSQVYEWMVTNVSYFRDKGDSNSSAGWKPPVQPAGSEGQHHQPMAMFAVWVSLSLFRALSLTDGHFFENNECLTPSPALPLAVPASRVRTVHSQSTDQARDIGFLRRVFRDDDRATRTTTRRQCHPMATPLLDYDFSDDGPDPQQFRGRCYSLPTRPGQMLQQRMTFQTSYIYPDSPCSSGYPSTSNLTGSQQACFYGQQGSSYDLYGQQQSLPQGYVIEPANSVSPSDGSSSMQVEALALSPQAGGKAEKPKRKRNRNKNPDQITKKPNPWGEESYSDLIHRALESAPQGQLKLNQIYQWFVENVPYFRDKAGPEESNGWKNSIRHNLSLHNRFMRIQNEGAGKSSWWVINPDAKPGRNPRRRAQTMEGATKASMDKSRRKARSKRSDLGIPLHSANSSAIGSTASILSSTNHVYNDQEDALNANFDTFRPRTQSNISVPATNHRLSPTRYDDFDFPPCWADGLTPGNSNPELNDILGRTDQMRLNSDAGDYRNCAALKNPNPMVNGLNGIKMEIKSEMSSPHHSIAPPPPYTASQPMPPMGNQMMRGGPPSFNPPQPQHMQSQGMQGMQQQRLPNNFSGMSNGYYQPPMYGMSNGMNGMGNGISQQQAPNPSPWQQQQQQHSQMQLGMGMPPTTSHHNHSSLFDSHGSNGALPVDLENLNLPDSSMMDMEFDVEAVLRHEMAQNHDGSINFEL</sequence>
<dbReference type="GO" id="GO:0000978">
    <property type="term" value="F:RNA polymerase II cis-regulatory region sequence-specific DNA binding"/>
    <property type="evidence" value="ECO:0007669"/>
    <property type="project" value="TreeGrafter"/>
</dbReference>
<keyword evidence="15" id="KW-1185">Reference proteome</keyword>
<keyword evidence="5" id="KW-0597">Phosphoprotein</keyword>
<evidence type="ECO:0000256" key="5">
    <source>
        <dbReference type="ARBA" id="ARBA00022553"/>
    </source>
</evidence>
<evidence type="ECO:0000256" key="10">
    <source>
        <dbReference type="ARBA" id="ARBA00023242"/>
    </source>
</evidence>
<feature type="domain" description="Fork-head" evidence="14">
    <location>
        <begin position="525"/>
        <end position="618"/>
    </location>
</feature>
<feature type="region of interest" description="Disordered" evidence="13">
    <location>
        <begin position="64"/>
        <end position="103"/>
    </location>
</feature>
<evidence type="ECO:0000256" key="9">
    <source>
        <dbReference type="ARBA" id="ARBA00023163"/>
    </source>
</evidence>
<evidence type="ECO:0000256" key="13">
    <source>
        <dbReference type="SAM" id="MobiDB-lite"/>
    </source>
</evidence>
<evidence type="ECO:0000259" key="14">
    <source>
        <dbReference type="PROSITE" id="PS50039"/>
    </source>
</evidence>
<evidence type="ECO:0000256" key="11">
    <source>
        <dbReference type="ARBA" id="ARBA00039893"/>
    </source>
</evidence>
<feature type="compositionally biased region" description="Low complexity" evidence="13">
    <location>
        <begin position="69"/>
        <end position="85"/>
    </location>
</feature>
<dbReference type="PROSITE" id="PS00658">
    <property type="entry name" value="FORK_HEAD_2"/>
    <property type="match status" value="1"/>
</dbReference>
<dbReference type="CDD" id="cd20032">
    <property type="entry name" value="FH_FOXO"/>
    <property type="match status" value="1"/>
</dbReference>
<organism evidence="15 16">
    <name type="scientific">Panagrellus redivivus</name>
    <name type="common">Microworm</name>
    <dbReference type="NCBI Taxonomy" id="6233"/>
    <lineage>
        <taxon>Eukaryota</taxon>
        <taxon>Metazoa</taxon>
        <taxon>Ecdysozoa</taxon>
        <taxon>Nematoda</taxon>
        <taxon>Chromadorea</taxon>
        <taxon>Rhabditida</taxon>
        <taxon>Tylenchina</taxon>
        <taxon>Panagrolaimomorpha</taxon>
        <taxon>Panagrolaimoidea</taxon>
        <taxon>Panagrolaimidae</taxon>
        <taxon>Panagrellus</taxon>
    </lineage>
</organism>
<accession>A0A7E4UYH8</accession>
<feature type="domain" description="Fork-head" evidence="14">
    <location>
        <begin position="231"/>
        <end position="285"/>
    </location>
</feature>
<proteinExistence type="predicted"/>
<dbReference type="SMART" id="SM00339">
    <property type="entry name" value="FH"/>
    <property type="match status" value="2"/>
</dbReference>
<evidence type="ECO:0000256" key="8">
    <source>
        <dbReference type="ARBA" id="ARBA00023125"/>
    </source>
</evidence>
<dbReference type="Gene3D" id="1.10.10.10">
    <property type="entry name" value="Winged helix-like DNA-binding domain superfamily/Winged helix DNA-binding domain"/>
    <property type="match status" value="2"/>
</dbReference>
<feature type="region of interest" description="Disordered" evidence="13">
    <location>
        <begin position="134"/>
        <end position="226"/>
    </location>
</feature>
<evidence type="ECO:0000256" key="3">
    <source>
        <dbReference type="ARBA" id="ARBA00022473"/>
    </source>
</evidence>
<dbReference type="InterPro" id="IPR001766">
    <property type="entry name" value="Fork_head_dom"/>
</dbReference>
<keyword evidence="3" id="KW-0217">Developmental protein</keyword>
<dbReference type="AlphaFoldDB" id="A0A7E4UYH8"/>
<evidence type="ECO:0000256" key="6">
    <source>
        <dbReference type="ARBA" id="ARBA00022604"/>
    </source>
</evidence>
<evidence type="ECO:0000256" key="7">
    <source>
        <dbReference type="ARBA" id="ARBA00023015"/>
    </source>
</evidence>
<keyword evidence="9" id="KW-0804">Transcription</keyword>
<evidence type="ECO:0000256" key="2">
    <source>
        <dbReference type="ARBA" id="ARBA00004496"/>
    </source>
</evidence>
<dbReference type="SUPFAM" id="SSF46785">
    <property type="entry name" value="Winged helix' DNA-binding domain"/>
    <property type="match status" value="2"/>
</dbReference>
<dbReference type="PANTHER" id="PTHR45767:SF2">
    <property type="entry name" value="FORKHEAD BOX PROTEIN O"/>
    <property type="match status" value="1"/>
</dbReference>
<evidence type="ECO:0000256" key="12">
    <source>
        <dbReference type="PROSITE-ProRule" id="PRU00089"/>
    </source>
</evidence>
<dbReference type="Proteomes" id="UP000492821">
    <property type="component" value="Unassembled WGS sequence"/>
</dbReference>
<keyword evidence="6" id="KW-0341">Growth regulation</keyword>
<evidence type="ECO:0000313" key="16">
    <source>
        <dbReference type="WBParaSite" id="Pan_g14126.t2"/>
    </source>
</evidence>
<dbReference type="WBParaSite" id="Pan_g14126.t2">
    <property type="protein sequence ID" value="Pan_g14126.t2"/>
    <property type="gene ID" value="Pan_g14126"/>
</dbReference>
<feature type="DNA-binding region" description="Fork-head" evidence="12">
    <location>
        <begin position="231"/>
        <end position="285"/>
    </location>
</feature>
<evidence type="ECO:0000313" key="15">
    <source>
        <dbReference type="Proteomes" id="UP000492821"/>
    </source>
</evidence>
<dbReference type="InterPro" id="IPR030456">
    <property type="entry name" value="TF_fork_head_CS_2"/>
</dbReference>
<name>A0A7E4UYH8_PANRE</name>
<dbReference type="PROSITE" id="PS50039">
    <property type="entry name" value="FORK_HEAD_3"/>
    <property type="match status" value="2"/>
</dbReference>
<dbReference type="GO" id="GO:0005737">
    <property type="term" value="C:cytoplasm"/>
    <property type="evidence" value="ECO:0007669"/>
    <property type="project" value="UniProtKB-SubCell"/>
</dbReference>
<keyword evidence="10 12" id="KW-0539">Nucleus</keyword>
<feature type="region of interest" description="Disordered" evidence="13">
    <location>
        <begin position="272"/>
        <end position="292"/>
    </location>
</feature>